<feature type="compositionally biased region" description="Basic and acidic residues" evidence="1">
    <location>
        <begin position="209"/>
        <end position="255"/>
    </location>
</feature>
<comment type="caution">
    <text evidence="3">The sequence shown here is derived from an EMBL/GenBank/DDBJ whole genome shotgun (WGS) entry which is preliminary data.</text>
</comment>
<accession>A0ABP0CFQ0</accession>
<gene>
    <name evidence="3" type="ORF">SBRCBS47491_007753</name>
</gene>
<dbReference type="PANTHER" id="PTHR43861:SF1">
    <property type="entry name" value="TRANS-ACONITATE 2-METHYLTRANSFERASE"/>
    <property type="match status" value="1"/>
</dbReference>
<feature type="domain" description="Methyltransferase" evidence="2">
    <location>
        <begin position="67"/>
        <end position="190"/>
    </location>
</feature>
<keyword evidence="4" id="KW-1185">Reference proteome</keyword>
<name>A0ABP0CFQ0_9PEZI</name>
<dbReference type="PANTHER" id="PTHR43861">
    <property type="entry name" value="TRANS-ACONITATE 2-METHYLTRANSFERASE-RELATED"/>
    <property type="match status" value="1"/>
</dbReference>
<reference evidence="3 4" key="1">
    <citation type="submission" date="2024-01" db="EMBL/GenBank/DDBJ databases">
        <authorList>
            <person name="Allen C."/>
            <person name="Tagirdzhanova G."/>
        </authorList>
    </citation>
    <scope>NUCLEOTIDE SEQUENCE [LARGE SCALE GENOMIC DNA]</scope>
</reference>
<dbReference type="EMBL" id="CAWUHC010000091">
    <property type="protein sequence ID" value="CAK7230922.1"/>
    <property type="molecule type" value="Genomic_DNA"/>
</dbReference>
<sequence>MNIDIPDQPKDGRTWKEVNKEHYDNLHEDTFKIKWIRDMHLQIIDYLKSHSEWIGIPASASFEAGTGIRVLDYACGNGVLSAEFLAPYAAQMRGVDISSTMVKRYNEAAQEAGFSSERMRAVEADLAAGADPSLATAAEGPEYQNFDMALISMALHHVEHPVDVLKGMASRLAPGGKLLVIDLNLPEGTEASNGSHDHSHGHGHGHTHSHGDGHAHAHGDGHGHSHGEGHTHAHDHGHGHDHSHSHGNEQKEEAPVRGPGDPSVGTHTVVHHGFTEKNMLQLFADAGLVNGEVKLNPTESKLPPDMATGRLHLFYGVAEKPKA</sequence>
<dbReference type="Gene3D" id="3.40.50.150">
    <property type="entry name" value="Vaccinia Virus protein VP39"/>
    <property type="match status" value="1"/>
</dbReference>
<dbReference type="Proteomes" id="UP001642406">
    <property type="component" value="Unassembled WGS sequence"/>
</dbReference>
<protein>
    <recommendedName>
        <fullName evidence="2">Methyltransferase domain-containing protein</fullName>
    </recommendedName>
</protein>
<dbReference type="InterPro" id="IPR025714">
    <property type="entry name" value="Methyltranfer_dom"/>
</dbReference>
<evidence type="ECO:0000313" key="4">
    <source>
        <dbReference type="Proteomes" id="UP001642406"/>
    </source>
</evidence>
<dbReference type="InterPro" id="IPR029063">
    <property type="entry name" value="SAM-dependent_MTases_sf"/>
</dbReference>
<organism evidence="3 4">
    <name type="scientific">Sporothrix bragantina</name>
    <dbReference type="NCBI Taxonomy" id="671064"/>
    <lineage>
        <taxon>Eukaryota</taxon>
        <taxon>Fungi</taxon>
        <taxon>Dikarya</taxon>
        <taxon>Ascomycota</taxon>
        <taxon>Pezizomycotina</taxon>
        <taxon>Sordariomycetes</taxon>
        <taxon>Sordariomycetidae</taxon>
        <taxon>Ophiostomatales</taxon>
        <taxon>Ophiostomataceae</taxon>
        <taxon>Sporothrix</taxon>
    </lineage>
</organism>
<dbReference type="Pfam" id="PF13847">
    <property type="entry name" value="Methyltransf_31"/>
    <property type="match status" value="1"/>
</dbReference>
<evidence type="ECO:0000313" key="3">
    <source>
        <dbReference type="EMBL" id="CAK7230922.1"/>
    </source>
</evidence>
<feature type="region of interest" description="Disordered" evidence="1">
    <location>
        <begin position="189"/>
        <end position="268"/>
    </location>
</feature>
<evidence type="ECO:0000259" key="2">
    <source>
        <dbReference type="Pfam" id="PF13847"/>
    </source>
</evidence>
<dbReference type="SUPFAM" id="SSF53335">
    <property type="entry name" value="S-adenosyl-L-methionine-dependent methyltransferases"/>
    <property type="match status" value="1"/>
</dbReference>
<dbReference type="CDD" id="cd02440">
    <property type="entry name" value="AdoMet_MTases"/>
    <property type="match status" value="1"/>
</dbReference>
<evidence type="ECO:0000256" key="1">
    <source>
        <dbReference type="SAM" id="MobiDB-lite"/>
    </source>
</evidence>
<proteinExistence type="predicted"/>